<gene>
    <name evidence="2" type="ORF">CR513_19040</name>
</gene>
<keyword evidence="3" id="KW-1185">Reference proteome</keyword>
<comment type="caution">
    <text evidence="2">The sequence shown here is derived from an EMBL/GenBank/DDBJ whole genome shotgun (WGS) entry which is preliminary data.</text>
</comment>
<feature type="compositionally biased region" description="Basic residues" evidence="1">
    <location>
        <begin position="121"/>
        <end position="141"/>
    </location>
</feature>
<protein>
    <submittedName>
        <fullName evidence="2">Uncharacterized protein</fullName>
    </submittedName>
</protein>
<feature type="region of interest" description="Disordered" evidence="1">
    <location>
        <begin position="121"/>
        <end position="143"/>
    </location>
</feature>
<evidence type="ECO:0000313" key="3">
    <source>
        <dbReference type="Proteomes" id="UP000257109"/>
    </source>
</evidence>
<dbReference type="AlphaFoldDB" id="A0A371H604"/>
<feature type="region of interest" description="Disordered" evidence="1">
    <location>
        <begin position="185"/>
        <end position="216"/>
    </location>
</feature>
<reference evidence="2" key="1">
    <citation type="submission" date="2018-05" db="EMBL/GenBank/DDBJ databases">
        <title>Draft genome of Mucuna pruriens seed.</title>
        <authorList>
            <person name="Nnadi N.E."/>
            <person name="Vos R."/>
            <person name="Hasami M.H."/>
            <person name="Devisetty U.K."/>
            <person name="Aguiy J.C."/>
        </authorList>
    </citation>
    <scope>NUCLEOTIDE SEQUENCE [LARGE SCALE GENOMIC DNA]</scope>
    <source>
        <strain evidence="2">JCA_2017</strain>
    </source>
</reference>
<evidence type="ECO:0000256" key="1">
    <source>
        <dbReference type="SAM" id="MobiDB-lite"/>
    </source>
</evidence>
<organism evidence="2 3">
    <name type="scientific">Mucuna pruriens</name>
    <name type="common">Velvet bean</name>
    <name type="synonym">Dolichos pruriens</name>
    <dbReference type="NCBI Taxonomy" id="157652"/>
    <lineage>
        <taxon>Eukaryota</taxon>
        <taxon>Viridiplantae</taxon>
        <taxon>Streptophyta</taxon>
        <taxon>Embryophyta</taxon>
        <taxon>Tracheophyta</taxon>
        <taxon>Spermatophyta</taxon>
        <taxon>Magnoliopsida</taxon>
        <taxon>eudicotyledons</taxon>
        <taxon>Gunneridae</taxon>
        <taxon>Pentapetalae</taxon>
        <taxon>rosids</taxon>
        <taxon>fabids</taxon>
        <taxon>Fabales</taxon>
        <taxon>Fabaceae</taxon>
        <taxon>Papilionoideae</taxon>
        <taxon>50 kb inversion clade</taxon>
        <taxon>NPAAA clade</taxon>
        <taxon>indigoferoid/millettioid clade</taxon>
        <taxon>Phaseoleae</taxon>
        <taxon>Mucuna</taxon>
    </lineage>
</organism>
<name>A0A371H604_MUCPR</name>
<dbReference type="EMBL" id="QJKJ01003510">
    <property type="protein sequence ID" value="RDX98093.1"/>
    <property type="molecule type" value="Genomic_DNA"/>
</dbReference>
<feature type="compositionally biased region" description="Basic and acidic residues" evidence="1">
    <location>
        <begin position="185"/>
        <end position="206"/>
    </location>
</feature>
<dbReference type="Proteomes" id="UP000257109">
    <property type="component" value="Unassembled WGS sequence"/>
</dbReference>
<sequence>MGQTLGESIQGPLTRDKLKKLEVEIGRPCKSKGLWTQALQVTLDLGPSLMAFGRSNGMIATKSSLIQEEHGPYEGFRIQFTDYAIEARSSRFCILQTRVKGRSLIVKIDFDLRKSFVKKENKNKRKRKCRKRKKEKRKRKHGVEVGMRTQHENGFGVNMDLAEHGKHVEFRVGLKKTNTIEEIKKGRSLKEKEERGGEKRSHIEKRGTRRSLGGCTKKSLIERGKRGDMGNLIMKGGGILNHLTKMRERFPGKLQWMLSNVTNMELYLDWELKVDQVLSGWSHMNSHVMHWFGATSSIERSEKGGGDMQTLRLI</sequence>
<accession>A0A371H604</accession>
<evidence type="ECO:0000313" key="2">
    <source>
        <dbReference type="EMBL" id="RDX98093.1"/>
    </source>
</evidence>
<proteinExistence type="predicted"/>
<feature type="non-terminal residue" evidence="2">
    <location>
        <position position="1"/>
    </location>
</feature>